<evidence type="ECO:0000313" key="2">
    <source>
        <dbReference type="Proteomes" id="UP001454036"/>
    </source>
</evidence>
<proteinExistence type="predicted"/>
<reference evidence="1 2" key="1">
    <citation type="submission" date="2024-01" db="EMBL/GenBank/DDBJ databases">
        <title>The complete chloroplast genome sequence of Lithospermum erythrorhizon: insights into the phylogenetic relationship among Boraginaceae species and the maternal lineages of purple gromwells.</title>
        <authorList>
            <person name="Okada T."/>
            <person name="Watanabe K."/>
        </authorList>
    </citation>
    <scope>NUCLEOTIDE SEQUENCE [LARGE SCALE GENOMIC DNA]</scope>
</reference>
<dbReference type="AlphaFoldDB" id="A0AAV3NQQ9"/>
<evidence type="ECO:0000313" key="1">
    <source>
        <dbReference type="EMBL" id="GAA0141161.1"/>
    </source>
</evidence>
<accession>A0AAV3NQQ9</accession>
<organism evidence="1 2">
    <name type="scientific">Lithospermum erythrorhizon</name>
    <name type="common">Purple gromwell</name>
    <name type="synonym">Lithospermum officinale var. erythrorhizon</name>
    <dbReference type="NCBI Taxonomy" id="34254"/>
    <lineage>
        <taxon>Eukaryota</taxon>
        <taxon>Viridiplantae</taxon>
        <taxon>Streptophyta</taxon>
        <taxon>Embryophyta</taxon>
        <taxon>Tracheophyta</taxon>
        <taxon>Spermatophyta</taxon>
        <taxon>Magnoliopsida</taxon>
        <taxon>eudicotyledons</taxon>
        <taxon>Gunneridae</taxon>
        <taxon>Pentapetalae</taxon>
        <taxon>asterids</taxon>
        <taxon>lamiids</taxon>
        <taxon>Boraginales</taxon>
        <taxon>Boraginaceae</taxon>
        <taxon>Boraginoideae</taxon>
        <taxon>Lithospermeae</taxon>
        <taxon>Lithospermum</taxon>
    </lineage>
</organism>
<dbReference type="EMBL" id="BAABME010000253">
    <property type="protein sequence ID" value="GAA0141161.1"/>
    <property type="molecule type" value="Genomic_DNA"/>
</dbReference>
<sequence length="144" mass="16271">MSGVDPNIALHRLHVDPSFRSIKQKKRNFSEEKNLAIQKGVADLIRSHAIRELQFPEWISNVVMSRSPTTSGGCALTLPTSTRPALRTITHYFVWEGWSTEVQSTRYSTSSTPREDTIKFCSMKMTKKKPRSSHNMGCTAGGEW</sequence>
<dbReference type="Proteomes" id="UP001454036">
    <property type="component" value="Unassembled WGS sequence"/>
</dbReference>
<gene>
    <name evidence="1" type="ORF">LIER_02368</name>
</gene>
<keyword evidence="2" id="KW-1185">Reference proteome</keyword>
<protein>
    <submittedName>
        <fullName evidence="1">Uncharacterized protein</fullName>
    </submittedName>
</protein>
<name>A0AAV3NQQ9_LITER</name>
<dbReference type="Gene3D" id="3.10.10.10">
    <property type="entry name" value="HIV Type 1 Reverse Transcriptase, subunit A, domain 1"/>
    <property type="match status" value="1"/>
</dbReference>
<comment type="caution">
    <text evidence="1">The sequence shown here is derived from an EMBL/GenBank/DDBJ whole genome shotgun (WGS) entry which is preliminary data.</text>
</comment>